<dbReference type="InterPro" id="IPR011701">
    <property type="entry name" value="MFS"/>
</dbReference>
<dbReference type="PANTHER" id="PTHR43271">
    <property type="entry name" value="BLL2771 PROTEIN"/>
    <property type="match status" value="1"/>
</dbReference>
<keyword evidence="5 9" id="KW-0812">Transmembrane</keyword>
<dbReference type="InterPro" id="IPR005829">
    <property type="entry name" value="Sugar_transporter_CS"/>
</dbReference>
<evidence type="ECO:0000256" key="4">
    <source>
        <dbReference type="ARBA" id="ARBA00022475"/>
    </source>
</evidence>
<name>A0ABX0JM94_9PROT</name>
<dbReference type="CDD" id="cd17324">
    <property type="entry name" value="MFS_NepI_like"/>
    <property type="match status" value="1"/>
</dbReference>
<comment type="similarity">
    <text evidence="2">Belongs to the major facilitator superfamily.</text>
</comment>
<dbReference type="SUPFAM" id="SSF103473">
    <property type="entry name" value="MFS general substrate transporter"/>
    <property type="match status" value="1"/>
</dbReference>
<comment type="subcellular location">
    <subcellularLocation>
        <location evidence="1">Cell membrane</location>
        <topology evidence="1">Multi-pass membrane protein</topology>
    </subcellularLocation>
</comment>
<dbReference type="PROSITE" id="PS00216">
    <property type="entry name" value="SUGAR_TRANSPORT_1"/>
    <property type="match status" value="1"/>
</dbReference>
<evidence type="ECO:0000256" key="8">
    <source>
        <dbReference type="SAM" id="MobiDB-lite"/>
    </source>
</evidence>
<dbReference type="InterPro" id="IPR020846">
    <property type="entry name" value="MFS_dom"/>
</dbReference>
<feature type="transmembrane region" description="Helical" evidence="9">
    <location>
        <begin position="72"/>
        <end position="92"/>
    </location>
</feature>
<dbReference type="PANTHER" id="PTHR43271:SF1">
    <property type="entry name" value="INNER MEMBRANE TRANSPORT PROTEIN YNFM"/>
    <property type="match status" value="1"/>
</dbReference>
<evidence type="ECO:0000256" key="6">
    <source>
        <dbReference type="ARBA" id="ARBA00022989"/>
    </source>
</evidence>
<evidence type="ECO:0000313" key="12">
    <source>
        <dbReference type="Proteomes" id="UP000635278"/>
    </source>
</evidence>
<feature type="transmembrane region" description="Helical" evidence="9">
    <location>
        <begin position="233"/>
        <end position="260"/>
    </location>
</feature>
<evidence type="ECO:0000259" key="10">
    <source>
        <dbReference type="PROSITE" id="PS50850"/>
    </source>
</evidence>
<evidence type="ECO:0000256" key="1">
    <source>
        <dbReference type="ARBA" id="ARBA00004651"/>
    </source>
</evidence>
<feature type="transmembrane region" description="Helical" evidence="9">
    <location>
        <begin position="366"/>
        <end position="388"/>
    </location>
</feature>
<dbReference type="InterPro" id="IPR036259">
    <property type="entry name" value="MFS_trans_sf"/>
</dbReference>
<feature type="transmembrane region" description="Helical" evidence="9">
    <location>
        <begin position="394"/>
        <end position="414"/>
    </location>
</feature>
<feature type="domain" description="Major facilitator superfamily (MFS) profile" evidence="10">
    <location>
        <begin position="34"/>
        <end position="418"/>
    </location>
</feature>
<evidence type="ECO:0000256" key="5">
    <source>
        <dbReference type="ARBA" id="ARBA00022692"/>
    </source>
</evidence>
<dbReference type="Pfam" id="PF07690">
    <property type="entry name" value="MFS_1"/>
    <property type="match status" value="1"/>
</dbReference>
<feature type="transmembrane region" description="Helical" evidence="9">
    <location>
        <begin position="129"/>
        <end position="151"/>
    </location>
</feature>
<protein>
    <submittedName>
        <fullName evidence="11">MFS transporter</fullName>
    </submittedName>
</protein>
<keyword evidence="7 9" id="KW-0472">Membrane</keyword>
<proteinExistence type="inferred from homology"/>
<sequence length="421" mass="44513">MRISAALADRTPARPVSPPVPSHGTPRMTRAMPEYRRASLALFLSGFATFSLLYCVQPLLPVFSDAFGITPASSSLSLSVSTISLAIAILFAAPLAERFGRRELIFAALLASSVLNIAAGIAPDWTVMLVLRALEGATLGGVPAVAMTYLAEEIEPAELAAAMGLYIAGNALGGMIGRIGCGVLTEYVGWRAAMGLMGAVDLAAAVAFIVLLPRSRHFLPRGRLGARYHMTAWANHLFRSALPAVYLTGALLMGAFVTIFNYAGYRLTAPPFDFSQTQQGLLFSVYIFGVGASSLAGILSDRIGRQRVLPAGIVTMMTGILLTMTASVPVIVIGISLLTIGFFASHAVASGWVGRLAKTDRGHASSLYLLCYYMGAGIAGSAGGWFWSSWRWPGITGFTLAMLTVAMGAALWLAERVRRAA</sequence>
<feature type="transmembrane region" description="Helical" evidence="9">
    <location>
        <begin position="308"/>
        <end position="325"/>
    </location>
</feature>
<keyword evidence="6 9" id="KW-1133">Transmembrane helix</keyword>
<feature type="transmembrane region" description="Helical" evidence="9">
    <location>
        <begin position="331"/>
        <end position="354"/>
    </location>
</feature>
<evidence type="ECO:0000313" key="11">
    <source>
        <dbReference type="EMBL" id="NHN84601.1"/>
    </source>
</evidence>
<evidence type="ECO:0000256" key="3">
    <source>
        <dbReference type="ARBA" id="ARBA00022448"/>
    </source>
</evidence>
<feature type="transmembrane region" description="Helical" evidence="9">
    <location>
        <begin position="38"/>
        <end position="60"/>
    </location>
</feature>
<comment type="caution">
    <text evidence="11">The sequence shown here is derived from an EMBL/GenBank/DDBJ whole genome shotgun (WGS) entry which is preliminary data.</text>
</comment>
<dbReference type="PROSITE" id="PS50850">
    <property type="entry name" value="MFS"/>
    <property type="match status" value="1"/>
</dbReference>
<keyword evidence="4" id="KW-1003">Cell membrane</keyword>
<evidence type="ECO:0000256" key="2">
    <source>
        <dbReference type="ARBA" id="ARBA00008335"/>
    </source>
</evidence>
<feature type="transmembrane region" description="Helical" evidence="9">
    <location>
        <begin position="280"/>
        <end position="299"/>
    </location>
</feature>
<organism evidence="11 12">
    <name type="scientific">Acetobacter musti</name>
    <dbReference type="NCBI Taxonomy" id="864732"/>
    <lineage>
        <taxon>Bacteria</taxon>
        <taxon>Pseudomonadati</taxon>
        <taxon>Pseudomonadota</taxon>
        <taxon>Alphaproteobacteria</taxon>
        <taxon>Acetobacterales</taxon>
        <taxon>Acetobacteraceae</taxon>
        <taxon>Acetobacter</taxon>
    </lineage>
</organism>
<dbReference type="EMBL" id="WOTB01000008">
    <property type="protein sequence ID" value="NHN84601.1"/>
    <property type="molecule type" value="Genomic_DNA"/>
</dbReference>
<feature type="transmembrane region" description="Helical" evidence="9">
    <location>
        <begin position="104"/>
        <end position="123"/>
    </location>
</feature>
<accession>A0ABX0JM94</accession>
<evidence type="ECO:0000256" key="9">
    <source>
        <dbReference type="SAM" id="Phobius"/>
    </source>
</evidence>
<reference evidence="11 12" key="1">
    <citation type="journal article" date="2020" name="Int. J. Syst. Evol. Microbiol.">
        <title>Novel acetic acid bacteria from cider fermentations: Acetobacter conturbans sp. nov. and Acetobacter fallax sp. nov.</title>
        <authorList>
            <person name="Sombolestani A.S."/>
            <person name="Cleenwerck I."/>
            <person name="Cnockaert M."/>
            <person name="Borremans W."/>
            <person name="Wieme A.D."/>
            <person name="De Vuyst L."/>
            <person name="Vandamme P."/>
        </authorList>
    </citation>
    <scope>NUCLEOTIDE SEQUENCE [LARGE SCALE GENOMIC DNA]</scope>
    <source>
        <strain evidence="11 12">LMG 30640</strain>
    </source>
</reference>
<feature type="region of interest" description="Disordered" evidence="8">
    <location>
        <begin position="1"/>
        <end position="28"/>
    </location>
</feature>
<keyword evidence="12" id="KW-1185">Reference proteome</keyword>
<dbReference type="Gene3D" id="1.20.1250.20">
    <property type="entry name" value="MFS general substrate transporter like domains"/>
    <property type="match status" value="2"/>
</dbReference>
<keyword evidence="3" id="KW-0813">Transport</keyword>
<feature type="transmembrane region" description="Helical" evidence="9">
    <location>
        <begin position="163"/>
        <end position="185"/>
    </location>
</feature>
<gene>
    <name evidence="11" type="ORF">GOB93_08075</name>
</gene>
<evidence type="ECO:0000256" key="7">
    <source>
        <dbReference type="ARBA" id="ARBA00023136"/>
    </source>
</evidence>
<feature type="transmembrane region" description="Helical" evidence="9">
    <location>
        <begin position="191"/>
        <end position="212"/>
    </location>
</feature>
<dbReference type="Proteomes" id="UP000635278">
    <property type="component" value="Unassembled WGS sequence"/>
</dbReference>